<evidence type="ECO:0000313" key="2">
    <source>
        <dbReference type="Proteomes" id="UP000033187"/>
    </source>
</evidence>
<protein>
    <recommendedName>
        <fullName evidence="3">Invasion associated locus B family protein</fullName>
    </recommendedName>
</protein>
<sequence length="180" mass="19528">MQRTLIRLMFLPDSRWTVSPAIAVAILVAATSAASAANLVKTFRDWSLFSHEEAQKKICFAASQPKESSPVDSKRDAVFFYISAWPKDGVKSEVSIRLGYPIKKGSTVTVDIGGAKFDLFAKDDKAFVADPTQELKLIDAMKRGTIMKVEATSEKGTATADNYSLMGISNALQGLSSECP</sequence>
<dbReference type="Pfam" id="PF06776">
    <property type="entry name" value="IalB"/>
    <property type="match status" value="1"/>
</dbReference>
<dbReference type="OrthoDB" id="9806572at2"/>
<dbReference type="KEGG" id="fiy:BN1229_v1_1076"/>
<dbReference type="Gene3D" id="2.60.40.1880">
    <property type="entry name" value="Invasion associated locus B (IalB) protein"/>
    <property type="match status" value="1"/>
</dbReference>
<dbReference type="KEGG" id="fil:BN1229_v1_1075"/>
<reference evidence="2" key="1">
    <citation type="submission" date="2015-02" db="EMBL/GenBank/DDBJ databases">
        <authorList>
            <person name="Chooi Y.-H."/>
        </authorList>
    </citation>
    <scope>NUCLEOTIDE SEQUENCE [LARGE SCALE GENOMIC DNA]</scope>
    <source>
        <strain evidence="2">strain Y</strain>
    </source>
</reference>
<evidence type="ECO:0000313" key="1">
    <source>
        <dbReference type="EMBL" id="CPR17040.1"/>
    </source>
</evidence>
<dbReference type="Proteomes" id="UP000033187">
    <property type="component" value="Chromosome 1"/>
</dbReference>
<name>A0A0D6JD44_9HYPH</name>
<gene>
    <name evidence="1" type="ORF">YBN1229_v1_1076</name>
</gene>
<dbReference type="EMBL" id="LN829119">
    <property type="protein sequence ID" value="CPR17040.1"/>
    <property type="molecule type" value="Genomic_DNA"/>
</dbReference>
<dbReference type="RefSeq" id="WP_052743711.1">
    <property type="nucleotide sequence ID" value="NZ_LN829119.1"/>
</dbReference>
<dbReference type="InterPro" id="IPR038696">
    <property type="entry name" value="IalB_sf"/>
</dbReference>
<dbReference type="InterPro" id="IPR010642">
    <property type="entry name" value="Invasion_prot_B"/>
</dbReference>
<dbReference type="AlphaFoldDB" id="A0A0D6JD44"/>
<keyword evidence="2" id="KW-1185">Reference proteome</keyword>
<accession>A0A0D6JD44</accession>
<proteinExistence type="predicted"/>
<organism evidence="1 2">
    <name type="scientific">Candidatus Filomicrobium marinum</name>
    <dbReference type="NCBI Taxonomy" id="1608628"/>
    <lineage>
        <taxon>Bacteria</taxon>
        <taxon>Pseudomonadati</taxon>
        <taxon>Pseudomonadota</taxon>
        <taxon>Alphaproteobacteria</taxon>
        <taxon>Hyphomicrobiales</taxon>
        <taxon>Hyphomicrobiaceae</taxon>
        <taxon>Filomicrobium</taxon>
    </lineage>
</organism>
<evidence type="ECO:0008006" key="3">
    <source>
        <dbReference type="Google" id="ProtNLM"/>
    </source>
</evidence>